<reference evidence="2" key="1">
    <citation type="submission" date="2009-10" db="EMBL/GenBank/DDBJ databases">
        <title>Diversity of trophic interactions inside an arsenic-rich microbial ecosystem.</title>
        <authorList>
            <person name="Bertin P.N."/>
            <person name="Heinrich-Salmeron A."/>
            <person name="Pelletier E."/>
            <person name="Goulhen-Chollet F."/>
            <person name="Arsene-Ploetze F."/>
            <person name="Gallien S."/>
            <person name="Calteau A."/>
            <person name="Vallenet D."/>
            <person name="Casiot C."/>
            <person name="Chane-Woon-Ming B."/>
            <person name="Giloteaux L."/>
            <person name="Barakat M."/>
            <person name="Bonnefoy V."/>
            <person name="Bruneel O."/>
            <person name="Chandler M."/>
            <person name="Cleiss J."/>
            <person name="Duran R."/>
            <person name="Elbaz-Poulichet F."/>
            <person name="Fonknechten N."/>
            <person name="Lauga B."/>
            <person name="Mornico D."/>
            <person name="Ortet P."/>
            <person name="Schaeffer C."/>
            <person name="Siguier P."/>
            <person name="Alexander Thil Smith A."/>
            <person name="Van Dorsselaer A."/>
            <person name="Weissenbach J."/>
            <person name="Medigue C."/>
            <person name="Le Paslier D."/>
        </authorList>
    </citation>
    <scope>NUCLEOTIDE SEQUENCE</scope>
</reference>
<dbReference type="AlphaFoldDB" id="E6QKE7"/>
<evidence type="ECO:0000256" key="1">
    <source>
        <dbReference type="SAM" id="MobiDB-lite"/>
    </source>
</evidence>
<name>E6QKE7_9ZZZZ</name>
<organism evidence="2">
    <name type="scientific">mine drainage metagenome</name>
    <dbReference type="NCBI Taxonomy" id="410659"/>
    <lineage>
        <taxon>unclassified sequences</taxon>
        <taxon>metagenomes</taxon>
        <taxon>ecological metagenomes</taxon>
    </lineage>
</organism>
<proteinExistence type="predicted"/>
<feature type="region of interest" description="Disordered" evidence="1">
    <location>
        <begin position="17"/>
        <end position="39"/>
    </location>
</feature>
<protein>
    <submittedName>
        <fullName evidence="2">Uncharacterized protein</fullName>
    </submittedName>
</protein>
<gene>
    <name evidence="2" type="ORF">CARN6_1087</name>
</gene>
<evidence type="ECO:0000313" key="2">
    <source>
        <dbReference type="EMBL" id="CBI07714.1"/>
    </source>
</evidence>
<accession>E6QKE7</accession>
<feature type="compositionally biased region" description="Polar residues" evidence="1">
    <location>
        <begin position="22"/>
        <end position="33"/>
    </location>
</feature>
<dbReference type="EMBL" id="CABQ01000126">
    <property type="protein sequence ID" value="CBI07714.1"/>
    <property type="molecule type" value="Genomic_DNA"/>
</dbReference>
<sequence>MLVHELTHALQDQHVDLDKWSDQTPPDVSQNVSEDNEHLAEDEMDTARTAVLEGQAMAVFVDYTLKPSGRSLIKDPELVERLEEQMNSTADSPVLARAPLLLSESLLFPYKEGLSFEQDVWMDKGRQAAFAGALDRPPSSSWEVMNPRMYEQNKQAPIPLMPDIHALVDARYRPYDIGQIGQLDLRILAELYGGPAAARQLTPAWDGGVYWAGQLKSEHTAAEQAGTGSIALLYLSAWKNRASARVFAAMYANELGEKYSGVKPVAQIGQADNDDQVYSTSEGPVLIRVRDKYVFVAESFDLETARKLGDLMIDAQGTGELQKASNSVPRQQLEDVSSSWIRFLGSCGVMKNALAR</sequence>
<comment type="caution">
    <text evidence="2">The sequence shown here is derived from an EMBL/GenBank/DDBJ whole genome shotgun (WGS) entry which is preliminary data.</text>
</comment>